<dbReference type="PANTHER" id="PTHR48006">
    <property type="entry name" value="LEUCINE-RICH REPEAT-CONTAINING PROTEIN DDB_G0281931-RELATED"/>
    <property type="match status" value="1"/>
</dbReference>
<dbReference type="Gene3D" id="1.10.510.10">
    <property type="entry name" value="Transferase(Phosphotransferase) domain 1"/>
    <property type="match status" value="1"/>
</dbReference>
<keyword evidence="7 20" id="KW-0812">Transmembrane</keyword>
<feature type="region of interest" description="Disordered" evidence="19">
    <location>
        <begin position="990"/>
        <end position="1016"/>
    </location>
</feature>
<dbReference type="Gene3D" id="2.60.120.430">
    <property type="entry name" value="Galactose-binding lectin"/>
    <property type="match status" value="1"/>
</dbReference>
<feature type="domain" description="Protein kinase" evidence="21">
    <location>
        <begin position="683"/>
        <end position="963"/>
    </location>
</feature>
<evidence type="ECO:0000256" key="9">
    <source>
        <dbReference type="ARBA" id="ARBA00022737"/>
    </source>
</evidence>
<evidence type="ECO:0000259" key="21">
    <source>
        <dbReference type="PROSITE" id="PS50011"/>
    </source>
</evidence>
<evidence type="ECO:0000256" key="20">
    <source>
        <dbReference type="SAM" id="Phobius"/>
    </source>
</evidence>
<feature type="transmembrane region" description="Helical" evidence="20">
    <location>
        <begin position="575"/>
        <end position="602"/>
    </location>
</feature>
<comment type="catalytic activity">
    <reaction evidence="17">
        <text>L-threonyl-[protein] + ATP = O-phospho-L-threonyl-[protein] + ADP + H(+)</text>
        <dbReference type="Rhea" id="RHEA:46608"/>
        <dbReference type="Rhea" id="RHEA-COMP:11060"/>
        <dbReference type="Rhea" id="RHEA-COMP:11605"/>
        <dbReference type="ChEBI" id="CHEBI:15378"/>
        <dbReference type="ChEBI" id="CHEBI:30013"/>
        <dbReference type="ChEBI" id="CHEBI:30616"/>
        <dbReference type="ChEBI" id="CHEBI:61977"/>
        <dbReference type="ChEBI" id="CHEBI:456216"/>
        <dbReference type="EC" id="2.7.11.1"/>
    </reaction>
</comment>
<evidence type="ECO:0000256" key="19">
    <source>
        <dbReference type="SAM" id="MobiDB-lite"/>
    </source>
</evidence>
<dbReference type="InterPro" id="IPR001245">
    <property type="entry name" value="Ser-Thr/Tyr_kinase_cat_dom"/>
</dbReference>
<dbReference type="InterPro" id="IPR021720">
    <property type="entry name" value="Malectin_dom"/>
</dbReference>
<dbReference type="SUPFAM" id="SSF52058">
    <property type="entry name" value="L domain-like"/>
    <property type="match status" value="1"/>
</dbReference>
<dbReference type="GO" id="GO:0004674">
    <property type="term" value="F:protein serine/threonine kinase activity"/>
    <property type="evidence" value="ECO:0007669"/>
    <property type="project" value="UniProtKB-KW"/>
</dbReference>
<keyword evidence="9" id="KW-0677">Repeat</keyword>
<evidence type="ECO:0000256" key="6">
    <source>
        <dbReference type="ARBA" id="ARBA00022679"/>
    </source>
</evidence>
<keyword evidence="3" id="KW-0723">Serine/threonine-protein kinase</keyword>
<keyword evidence="10" id="KW-0547">Nucleotide-binding</keyword>
<dbReference type="PROSITE" id="PS50011">
    <property type="entry name" value="PROTEIN_KINASE_DOM"/>
    <property type="match status" value="1"/>
</dbReference>
<comment type="catalytic activity">
    <reaction evidence="18">
        <text>L-seryl-[protein] + ATP = O-phospho-L-seryl-[protein] + ADP + H(+)</text>
        <dbReference type="Rhea" id="RHEA:17989"/>
        <dbReference type="Rhea" id="RHEA-COMP:9863"/>
        <dbReference type="Rhea" id="RHEA-COMP:11604"/>
        <dbReference type="ChEBI" id="CHEBI:15378"/>
        <dbReference type="ChEBI" id="CHEBI:29999"/>
        <dbReference type="ChEBI" id="CHEBI:30616"/>
        <dbReference type="ChEBI" id="CHEBI:83421"/>
        <dbReference type="ChEBI" id="CHEBI:456216"/>
        <dbReference type="EC" id="2.7.11.1"/>
    </reaction>
</comment>
<evidence type="ECO:0000256" key="2">
    <source>
        <dbReference type="ARBA" id="ARBA00012513"/>
    </source>
</evidence>
<dbReference type="SMART" id="SM00220">
    <property type="entry name" value="S_TKc"/>
    <property type="match status" value="1"/>
</dbReference>
<evidence type="ECO:0000256" key="17">
    <source>
        <dbReference type="ARBA" id="ARBA00047899"/>
    </source>
</evidence>
<sequence>MLTSEMMGVAALRVIASKLEKKWDFSVDPCSQTNGWVVPGRSDMPVFTDNVTCDCNRTSNICHVTSIKLKGQNLTGTLPPEFSKLPFLTDIDLTWNYLNGTIPAAWASLPLVHLSLLGNQVSGPIPEEFAKMITLEELVLEGNQLQGPIPAALGKLANLKRLLANGNYLSGELPESLGNLKNLIMFLIDGNQISGKIPNFIGNWTQLQRLDMQGTAMEGPFPPSFSALKSLKELRVSDLKGGIGSFPQLQNMRNMTKLVLRNLSISGELPDYIGEMKALNSLDVSFNNLSGPIPGSYAALTSSLNFMYLSNNNLNGKIPDWILNSAQKFDISYNSFTGSPAPAICQRGRCWCNLTAPFYRTLSCLRRNLPCSGESRNYNLFINCGGPKMRIDDIEYEGDILDLGTSEFYDPESGKWAYSSTGDFVDNQNPKFITANTTALDITKPELYMTARLSPLSLKYYGLCLYKGNYTVNLHFAEIMFTDDETYSSNGRRLFDVSIQGQKVLKDFNIAKEANGTGKEIIKSFTIMVDGTLEIHFYWAGKGTNSVPLRGVYGPLISAISVTPNFKIDTGENKLTIGTILAIVAAACIIVLLILCLIFLYIRRKNSKNNDVQQASYLVDCLKKLTPKPVVELYSMVNSICLLYPYVLMVMIYSPQSSSKLRGLELQTGQFSLRHIKAATKNFHPANKIGEGGFGPVYKGVLPDGSEIAVKQLSSKSKQGNREFVNEIGVISALQHPNLVKLYGCCIEGNQLLLIYEYMENNSLARGLHGPEGYQLRLDWQTRWKICLGIARGLAYLHEESRLKIVHRDIKATNILLDKDLNAKISDFGLAKLNEEENTHISTRIAGTLGYMAPEYAMRGYLTDKADVYSFGVVTLEIVSGMSNTKYRPEEDCVYLLDWAYVCHEKGNLLELVDPALGSSFSTEEALQMLKLALLCTNISPTLRPNMSAVVSMLEGKTPIELLSVQSSITKGDDLRFKAFEKLSRDSQTEINSTDWPWPDSSVSAQSTKGDTSLLH</sequence>
<evidence type="ECO:0000256" key="3">
    <source>
        <dbReference type="ARBA" id="ARBA00022527"/>
    </source>
</evidence>
<dbReference type="EMBL" id="AC186754">
    <property type="protein sequence ID" value="ABF70100.1"/>
    <property type="molecule type" value="Genomic_DNA"/>
</dbReference>
<evidence type="ECO:0000256" key="18">
    <source>
        <dbReference type="ARBA" id="ARBA00048679"/>
    </source>
</evidence>
<dbReference type="InterPro" id="IPR000719">
    <property type="entry name" value="Prot_kinase_dom"/>
</dbReference>
<dbReference type="Pfam" id="PF23598">
    <property type="entry name" value="LRR_14"/>
    <property type="match status" value="1"/>
</dbReference>
<evidence type="ECO:0000256" key="8">
    <source>
        <dbReference type="ARBA" id="ARBA00022729"/>
    </source>
</evidence>
<dbReference type="InterPro" id="IPR051824">
    <property type="entry name" value="LRR_Rcpt-Like_S/T_Kinase"/>
</dbReference>
<dbReference type="PANTHER" id="PTHR48006:SF60">
    <property type="entry name" value="PROTEIN KINASE DOMAIN-CONTAINING PROTEIN"/>
    <property type="match status" value="1"/>
</dbReference>
<dbReference type="GO" id="GO:0016020">
    <property type="term" value="C:membrane"/>
    <property type="evidence" value="ECO:0007669"/>
    <property type="project" value="UniProtKB-SubCell"/>
</dbReference>
<comment type="subcellular location">
    <subcellularLocation>
        <location evidence="1">Membrane</location>
        <topology evidence="1">Single-pass type I membrane protein</topology>
    </subcellularLocation>
</comment>
<dbReference type="CDD" id="cd14066">
    <property type="entry name" value="STKc_IRAK"/>
    <property type="match status" value="1"/>
</dbReference>
<reference evidence="22" key="1">
    <citation type="submission" date="2006-06" db="EMBL/GenBank/DDBJ databases">
        <authorList>
            <person name="Town C.D."/>
            <person name="Ronning C.M."/>
            <person name="Cheung F."/>
            <person name="Haas B.J."/>
            <person name="Althoff R."/>
            <person name="Arbogast T."/>
            <person name="Hine E."/>
            <person name="Piffanelli P."/>
            <person name="Tallon L.J."/>
        </authorList>
    </citation>
    <scope>NUCLEOTIDE SEQUENCE</scope>
</reference>
<dbReference type="PROSITE" id="PS00108">
    <property type="entry name" value="PROTEIN_KINASE_ST"/>
    <property type="match status" value="1"/>
</dbReference>
<keyword evidence="6" id="KW-0808">Transferase</keyword>
<dbReference type="FunFam" id="2.60.120.430:FF:000004">
    <property type="entry name" value="Putative leucine-rich repeat receptor-like serine/threonine-protein kinase"/>
    <property type="match status" value="1"/>
</dbReference>
<keyword evidence="13 20" id="KW-1133">Transmembrane helix</keyword>
<dbReference type="FunFam" id="3.80.10.10:FF:000041">
    <property type="entry name" value="LRR receptor-like serine/threonine-protein kinase ERECTA"/>
    <property type="match status" value="2"/>
</dbReference>
<dbReference type="Gene3D" id="3.30.200.20">
    <property type="entry name" value="Phosphorylase Kinase, domain 1"/>
    <property type="match status" value="1"/>
</dbReference>
<dbReference type="InterPro" id="IPR055414">
    <property type="entry name" value="LRR_R13L4/SHOC2-like"/>
</dbReference>
<proteinExistence type="predicted"/>
<keyword evidence="14 20" id="KW-0472">Membrane</keyword>
<dbReference type="Pfam" id="PF11721">
    <property type="entry name" value="Malectin"/>
    <property type="match status" value="1"/>
</dbReference>
<keyword evidence="16" id="KW-0325">Glycoprotein</keyword>
<dbReference type="AlphaFoldDB" id="Q1EP57"/>
<dbReference type="InterPro" id="IPR032675">
    <property type="entry name" value="LRR_dom_sf"/>
</dbReference>
<evidence type="ECO:0000256" key="12">
    <source>
        <dbReference type="ARBA" id="ARBA00022840"/>
    </source>
</evidence>
<organism evidence="22">
    <name type="scientific">Musa balbisiana</name>
    <name type="common">Banana</name>
    <dbReference type="NCBI Taxonomy" id="52838"/>
    <lineage>
        <taxon>Eukaryota</taxon>
        <taxon>Viridiplantae</taxon>
        <taxon>Streptophyta</taxon>
        <taxon>Embryophyta</taxon>
        <taxon>Tracheophyta</taxon>
        <taxon>Spermatophyta</taxon>
        <taxon>Magnoliopsida</taxon>
        <taxon>Liliopsida</taxon>
        <taxon>Zingiberales</taxon>
        <taxon>Musaceae</taxon>
        <taxon>Musa</taxon>
    </lineage>
</organism>
<dbReference type="InterPro" id="IPR008271">
    <property type="entry name" value="Ser/Thr_kinase_AS"/>
</dbReference>
<evidence type="ECO:0000256" key="16">
    <source>
        <dbReference type="ARBA" id="ARBA00023180"/>
    </source>
</evidence>
<evidence type="ECO:0000256" key="11">
    <source>
        <dbReference type="ARBA" id="ARBA00022777"/>
    </source>
</evidence>
<evidence type="ECO:0000256" key="10">
    <source>
        <dbReference type="ARBA" id="ARBA00022741"/>
    </source>
</evidence>
<dbReference type="InterPro" id="IPR011009">
    <property type="entry name" value="Kinase-like_dom_sf"/>
</dbReference>
<gene>
    <name evidence="22" type="ORF">MBP_81C12.40</name>
</gene>
<accession>Q1EP57</accession>
<dbReference type="Pfam" id="PF07714">
    <property type="entry name" value="PK_Tyr_Ser-Thr"/>
    <property type="match status" value="1"/>
</dbReference>
<keyword evidence="15" id="KW-0675">Receptor</keyword>
<evidence type="ECO:0000256" key="1">
    <source>
        <dbReference type="ARBA" id="ARBA00004479"/>
    </source>
</evidence>
<dbReference type="SUPFAM" id="SSF56112">
    <property type="entry name" value="Protein kinase-like (PK-like)"/>
    <property type="match status" value="1"/>
</dbReference>
<protein>
    <recommendedName>
        <fullName evidence="2">non-specific serine/threonine protein kinase</fullName>
        <ecNumber evidence="2">2.7.11.1</ecNumber>
    </recommendedName>
</protein>
<evidence type="ECO:0000256" key="4">
    <source>
        <dbReference type="ARBA" id="ARBA00022553"/>
    </source>
</evidence>
<dbReference type="FunFam" id="1.10.510.10:FF:000044">
    <property type="entry name" value="Putative LRR receptor-like serine/threonine-protein kinase"/>
    <property type="match status" value="1"/>
</dbReference>
<name>Q1EP57_MUSBA</name>
<keyword evidence="8" id="KW-0732">Signal</keyword>
<evidence type="ECO:0000256" key="14">
    <source>
        <dbReference type="ARBA" id="ARBA00023136"/>
    </source>
</evidence>
<keyword evidence="12" id="KW-0067">ATP-binding</keyword>
<evidence type="ECO:0000256" key="5">
    <source>
        <dbReference type="ARBA" id="ARBA00022614"/>
    </source>
</evidence>
<evidence type="ECO:0000256" key="13">
    <source>
        <dbReference type="ARBA" id="ARBA00022989"/>
    </source>
</evidence>
<dbReference type="FunFam" id="3.30.200.20:FF:000217">
    <property type="entry name" value="probable LRR receptor-like serine/threonine-protein kinase At1g53430"/>
    <property type="match status" value="1"/>
</dbReference>
<keyword evidence="5" id="KW-0433">Leucine-rich repeat</keyword>
<evidence type="ECO:0000256" key="7">
    <source>
        <dbReference type="ARBA" id="ARBA00022692"/>
    </source>
</evidence>
<evidence type="ECO:0000313" key="22">
    <source>
        <dbReference type="EMBL" id="ABF70100.1"/>
    </source>
</evidence>
<dbReference type="Gene3D" id="3.80.10.10">
    <property type="entry name" value="Ribonuclease Inhibitor"/>
    <property type="match status" value="2"/>
</dbReference>
<dbReference type="GO" id="GO:0005524">
    <property type="term" value="F:ATP binding"/>
    <property type="evidence" value="ECO:0007669"/>
    <property type="project" value="UniProtKB-KW"/>
</dbReference>
<keyword evidence="4" id="KW-0597">Phosphoprotein</keyword>
<feature type="transmembrane region" description="Helical" evidence="20">
    <location>
        <begin position="633"/>
        <end position="653"/>
    </location>
</feature>
<evidence type="ECO:0000256" key="15">
    <source>
        <dbReference type="ARBA" id="ARBA00023170"/>
    </source>
</evidence>
<keyword evidence="11 22" id="KW-0418">Kinase</keyword>
<dbReference type="EC" id="2.7.11.1" evidence="2"/>